<feature type="region of interest" description="Disordered" evidence="2">
    <location>
        <begin position="442"/>
        <end position="468"/>
    </location>
</feature>
<dbReference type="InterPro" id="IPR014352">
    <property type="entry name" value="FERM/acyl-CoA-bd_prot_sf"/>
</dbReference>
<dbReference type="InterPro" id="IPR029071">
    <property type="entry name" value="Ubiquitin-like_domsf"/>
</dbReference>
<keyword evidence="1" id="KW-0677">Repeat</keyword>
<dbReference type="EMBL" id="LJIG01002715">
    <property type="protein sequence ID" value="KRT84225.1"/>
    <property type="molecule type" value="Genomic_DNA"/>
</dbReference>
<dbReference type="InterPro" id="IPR019749">
    <property type="entry name" value="Band_41_domain"/>
</dbReference>
<reference evidence="4 5" key="1">
    <citation type="submission" date="2015-09" db="EMBL/GenBank/DDBJ databases">
        <title>Draft genome of the scarab beetle Oryctes borbonicus.</title>
        <authorList>
            <person name="Meyer J.M."/>
            <person name="Markov G.V."/>
            <person name="Baskaran P."/>
            <person name="Herrmann M."/>
            <person name="Sommer R.J."/>
            <person name="Roedelsperger C."/>
        </authorList>
    </citation>
    <scope>NUCLEOTIDE SEQUENCE [LARGE SCALE GENOMIC DNA]</scope>
    <source>
        <strain evidence="4">OB123</strain>
        <tissue evidence="4">Whole animal</tissue>
    </source>
</reference>
<dbReference type="InterPro" id="IPR019748">
    <property type="entry name" value="FERM_central"/>
</dbReference>
<dbReference type="GO" id="GO:0030182">
    <property type="term" value="P:neuron differentiation"/>
    <property type="evidence" value="ECO:0007669"/>
    <property type="project" value="UniProtKB-ARBA"/>
</dbReference>
<proteinExistence type="predicted"/>
<evidence type="ECO:0000259" key="3">
    <source>
        <dbReference type="PROSITE" id="PS50057"/>
    </source>
</evidence>
<dbReference type="PROSITE" id="PS50057">
    <property type="entry name" value="FERM_3"/>
    <property type="match status" value="1"/>
</dbReference>
<dbReference type="SMART" id="SM00295">
    <property type="entry name" value="B41"/>
    <property type="match status" value="1"/>
</dbReference>
<dbReference type="Pfam" id="PF02174">
    <property type="entry name" value="IRS"/>
    <property type="match status" value="1"/>
</dbReference>
<dbReference type="InterPro" id="IPR011993">
    <property type="entry name" value="PH-like_dom_sf"/>
</dbReference>
<dbReference type="Gene3D" id="1.20.80.10">
    <property type="match status" value="1"/>
</dbReference>
<dbReference type="PANTHER" id="PTHR22903">
    <property type="entry name" value="PLEKHH PROTEIN"/>
    <property type="match status" value="1"/>
</dbReference>
<dbReference type="CDD" id="cd17094">
    <property type="entry name" value="FERM_F1_Max1_like"/>
    <property type="match status" value="1"/>
</dbReference>
<comment type="caution">
    <text evidence="4">The sequence shown here is derived from an EMBL/GenBank/DDBJ whole genome shotgun (WGS) entry which is preliminary data.</text>
</comment>
<feature type="domain" description="FERM" evidence="3">
    <location>
        <begin position="28"/>
        <end position="405"/>
    </location>
</feature>
<dbReference type="InterPro" id="IPR035963">
    <property type="entry name" value="FERM_2"/>
</dbReference>
<dbReference type="PANTHER" id="PTHR22903:SF8">
    <property type="entry name" value="MAX-1A"/>
    <property type="match status" value="1"/>
</dbReference>
<gene>
    <name evidence="4" type="ORF">AMK59_691</name>
</gene>
<dbReference type="Gene3D" id="2.30.29.30">
    <property type="entry name" value="Pleckstrin-homology domain (PH domain)/Phosphotyrosine-binding domain (PTB)"/>
    <property type="match status" value="1"/>
</dbReference>
<dbReference type="InterPro" id="IPR002404">
    <property type="entry name" value="IRS_PTB"/>
</dbReference>
<evidence type="ECO:0000313" key="4">
    <source>
        <dbReference type="EMBL" id="KRT84225.1"/>
    </source>
</evidence>
<dbReference type="SUPFAM" id="SSF54236">
    <property type="entry name" value="Ubiquitin-like"/>
    <property type="match status" value="1"/>
</dbReference>
<dbReference type="Gene3D" id="3.10.20.90">
    <property type="entry name" value="Phosphatidylinositol 3-kinase Catalytic Subunit, Chain A, domain 1"/>
    <property type="match status" value="1"/>
</dbReference>
<feature type="compositionally biased region" description="Basic and acidic residues" evidence="2">
    <location>
        <begin position="447"/>
        <end position="458"/>
    </location>
</feature>
<dbReference type="Proteomes" id="UP000051574">
    <property type="component" value="Unassembled WGS sequence"/>
</dbReference>
<evidence type="ECO:0000313" key="5">
    <source>
        <dbReference type="Proteomes" id="UP000051574"/>
    </source>
</evidence>
<dbReference type="InterPro" id="IPR000299">
    <property type="entry name" value="FERM_domain"/>
</dbReference>
<dbReference type="Pfam" id="PF21989">
    <property type="entry name" value="RA_2"/>
    <property type="match status" value="1"/>
</dbReference>
<feature type="region of interest" description="Disordered" evidence="2">
    <location>
        <begin position="189"/>
        <end position="228"/>
    </location>
</feature>
<dbReference type="AlphaFoldDB" id="A0A0T6BA69"/>
<dbReference type="Pfam" id="PF00373">
    <property type="entry name" value="FERM_M"/>
    <property type="match status" value="1"/>
</dbReference>
<keyword evidence="5" id="KW-1185">Reference proteome</keyword>
<evidence type="ECO:0000256" key="1">
    <source>
        <dbReference type="ARBA" id="ARBA00022737"/>
    </source>
</evidence>
<dbReference type="SUPFAM" id="SSF47031">
    <property type="entry name" value="Second domain of FERM"/>
    <property type="match status" value="1"/>
</dbReference>
<protein>
    <submittedName>
        <fullName evidence="4">FERM domain containing protein</fullName>
    </submittedName>
</protein>
<dbReference type="GO" id="GO:0009887">
    <property type="term" value="P:animal organ morphogenesis"/>
    <property type="evidence" value="ECO:0007669"/>
    <property type="project" value="UniProtKB-ARBA"/>
</dbReference>
<dbReference type="GO" id="GO:0071944">
    <property type="term" value="C:cell periphery"/>
    <property type="evidence" value="ECO:0007669"/>
    <property type="project" value="UniProtKB-ARBA"/>
</dbReference>
<evidence type="ECO:0000256" key="2">
    <source>
        <dbReference type="SAM" id="MobiDB-lite"/>
    </source>
</evidence>
<name>A0A0T6BA69_9SCAR</name>
<sequence>MGGRELKPSRMEVLSILLKNPQHHSLPHSMPVHLLNGTYHITSFDGSTTIKEFQDSLAHEIGCRTTNGFAIFSDDPIEKDLEHTLDANAKLCDLISKWEIALREKGLGKFENSKVIRLTYKNRLWWKNSAKLETDKERLLLCYQVNKQIVAGRFPLSRELALELAALMAQLDMGDCSLNKATSVTNTLNSMQTGSSGAVKQTVSTHQSPKSAINGSSQQGTLSPPTAVQNSNTLSALNNVHTILTAHSNQALNAIDKFYPYRYRDQLTQEALAELQAKLLEKWRGLKGRTQLDCVRIYLTCTRKWPFFGATLFQAKLRQHDSPMIWLAINEDSITVLDLATMQQRIRYPYTNVLTFGGCQEDFMLVVTQNDQQQSQKLIFSLSKPKILELTLLIADYMNLLINNPGTPLLGTLSRGTMVSVNQSIVNQSIISQTIANQSQPDILKSTPDHGVQRSDSKRRTHVDSGLA</sequence>
<organism evidence="4 5">
    <name type="scientific">Oryctes borbonicus</name>
    <dbReference type="NCBI Taxonomy" id="1629725"/>
    <lineage>
        <taxon>Eukaryota</taxon>
        <taxon>Metazoa</taxon>
        <taxon>Ecdysozoa</taxon>
        <taxon>Arthropoda</taxon>
        <taxon>Hexapoda</taxon>
        <taxon>Insecta</taxon>
        <taxon>Pterygota</taxon>
        <taxon>Neoptera</taxon>
        <taxon>Endopterygota</taxon>
        <taxon>Coleoptera</taxon>
        <taxon>Polyphaga</taxon>
        <taxon>Scarabaeiformia</taxon>
        <taxon>Scarabaeidae</taxon>
        <taxon>Dynastinae</taxon>
        <taxon>Oryctes</taxon>
    </lineage>
</organism>
<accession>A0A0T6BA69</accession>
<dbReference type="OrthoDB" id="6285196at2759"/>